<evidence type="ECO:0000313" key="3">
    <source>
        <dbReference type="EMBL" id="MBU5485865.1"/>
    </source>
</evidence>
<dbReference type="InterPro" id="IPR010158">
    <property type="entry name" value="Amidase_Cbmase"/>
</dbReference>
<comment type="caution">
    <text evidence="3">The sequence shown here is derived from an EMBL/GenBank/DDBJ whole genome shotgun (WGS) entry which is preliminary data.</text>
</comment>
<keyword evidence="4" id="KW-1185">Reference proteome</keyword>
<dbReference type="Pfam" id="PF01546">
    <property type="entry name" value="Peptidase_M20"/>
    <property type="match status" value="1"/>
</dbReference>
<sequence length="411" mass="46499">MKINIERVMRDLKNLSKFNETPEEGCTRYSYTKEDKEARDYLINEMKALGMKVEVDSIGNIRGRLENEHNKDKPLVISGSHIDTVYKGGIYDGILGVVASLESARVFVEKGTKMSYPYEVVIFTEEEGSNFGYNLVGSKALVGKCTLEDIKKVKDKNNKSMYERVKEFGYPIDSLEKCRIREAIKAFIELHIEQGSVLHTEKKSLGLVKGIVGLRWFEIEIEGKANHAGATPMNLRRDPMVKASELISKLPHIVEDIDDDSMVVTVGSVKCYPGNVNVIAEKVVFTVDLRGINPSNLDKAEEEIKERLKFIEEEGFAYSIKRLTEVSEVNMDKNLMEVIKNSIEEEDISYREMYSGANHDTSLMASISPVAMIFVPSVEGRSHCPEEFTEEEDIAFGIEILYKTLHKLITE</sequence>
<gene>
    <name evidence="3" type="ORF">KQI86_16210</name>
</gene>
<dbReference type="PANTHER" id="PTHR32494">
    <property type="entry name" value="ALLANTOATE DEIMINASE-RELATED"/>
    <property type="match status" value="1"/>
</dbReference>
<dbReference type="NCBIfam" id="TIGR01879">
    <property type="entry name" value="hydantase"/>
    <property type="match status" value="1"/>
</dbReference>
<proteinExistence type="predicted"/>
<evidence type="ECO:0000256" key="1">
    <source>
        <dbReference type="ARBA" id="ARBA00022801"/>
    </source>
</evidence>
<name>A0ABS6EKX5_9CLOT</name>
<dbReference type="Proteomes" id="UP000726170">
    <property type="component" value="Unassembled WGS sequence"/>
</dbReference>
<keyword evidence="1" id="KW-0378">Hydrolase</keyword>
<dbReference type="PIRSF" id="PIRSF001235">
    <property type="entry name" value="Amidase_carbamoylase"/>
    <property type="match status" value="1"/>
</dbReference>
<dbReference type="InterPro" id="IPR011650">
    <property type="entry name" value="Peptidase_M20_dimer"/>
</dbReference>
<dbReference type="EMBL" id="JAHLQF010000004">
    <property type="protein sequence ID" value="MBU5485865.1"/>
    <property type="molecule type" value="Genomic_DNA"/>
</dbReference>
<dbReference type="NCBIfam" id="NF006771">
    <property type="entry name" value="PRK09290.1-5"/>
    <property type="match status" value="1"/>
</dbReference>
<feature type="domain" description="Peptidase M20 dimerisation" evidence="2">
    <location>
        <begin position="212"/>
        <end position="310"/>
    </location>
</feature>
<protein>
    <submittedName>
        <fullName evidence="3">M20 family metallo-hydrolase</fullName>
    </submittedName>
</protein>
<reference evidence="3 4" key="1">
    <citation type="submission" date="2021-06" db="EMBL/GenBank/DDBJ databases">
        <authorList>
            <person name="Sun Q."/>
            <person name="Li D."/>
        </authorList>
    </citation>
    <scope>NUCLEOTIDE SEQUENCE [LARGE SCALE GENOMIC DNA]</scope>
    <source>
        <strain evidence="3 4">MSJ-11</strain>
    </source>
</reference>
<dbReference type="RefSeq" id="WP_216440467.1">
    <property type="nucleotide sequence ID" value="NZ_JAHLQF010000004.1"/>
</dbReference>
<evidence type="ECO:0000313" key="4">
    <source>
        <dbReference type="Proteomes" id="UP000726170"/>
    </source>
</evidence>
<organism evidence="3 4">
    <name type="scientific">Clostridium mobile</name>
    <dbReference type="NCBI Taxonomy" id="2841512"/>
    <lineage>
        <taxon>Bacteria</taxon>
        <taxon>Bacillati</taxon>
        <taxon>Bacillota</taxon>
        <taxon>Clostridia</taxon>
        <taxon>Eubacteriales</taxon>
        <taxon>Clostridiaceae</taxon>
        <taxon>Clostridium</taxon>
    </lineage>
</organism>
<dbReference type="CDD" id="cd03884">
    <property type="entry name" value="M20_bAS"/>
    <property type="match status" value="1"/>
</dbReference>
<evidence type="ECO:0000259" key="2">
    <source>
        <dbReference type="Pfam" id="PF07687"/>
    </source>
</evidence>
<accession>A0ABS6EKX5</accession>
<dbReference type="Pfam" id="PF07687">
    <property type="entry name" value="M20_dimer"/>
    <property type="match status" value="1"/>
</dbReference>
<dbReference type="PANTHER" id="PTHR32494:SF5">
    <property type="entry name" value="ALLANTOATE AMIDOHYDROLASE"/>
    <property type="match status" value="1"/>
</dbReference>
<dbReference type="InterPro" id="IPR002933">
    <property type="entry name" value="Peptidase_M20"/>
</dbReference>